<keyword evidence="1" id="KW-0560">Oxidoreductase</keyword>
<dbReference type="SUPFAM" id="SSF51735">
    <property type="entry name" value="NAD(P)-binding Rossmann-fold domains"/>
    <property type="match status" value="1"/>
</dbReference>
<dbReference type="EMBL" id="CP034587">
    <property type="protein sequence ID" value="AZQ71749.1"/>
    <property type="molecule type" value="Genomic_DNA"/>
</dbReference>
<reference evidence="3 4" key="1">
    <citation type="submission" date="2018-12" db="EMBL/GenBank/DDBJ databases">
        <title>The whole draft genome of Streptomyce luteoverticillatus CGMCC 15060.</title>
        <authorList>
            <person name="Feng Z."/>
            <person name="Chen G."/>
            <person name="Zhang J."/>
            <person name="Zhu H."/>
            <person name="Yu X."/>
            <person name="Zhang W."/>
            <person name="Zhang X."/>
        </authorList>
    </citation>
    <scope>NUCLEOTIDE SEQUENCE [LARGE SCALE GENOMIC DNA]</scope>
    <source>
        <strain evidence="3 4">CGMCC 15060</strain>
    </source>
</reference>
<dbReference type="Pfam" id="PF13602">
    <property type="entry name" value="ADH_zinc_N_2"/>
    <property type="match status" value="1"/>
</dbReference>
<dbReference type="Gene3D" id="3.40.50.720">
    <property type="entry name" value="NAD(P)-binding Rossmann-like Domain"/>
    <property type="match status" value="1"/>
</dbReference>
<protein>
    <submittedName>
        <fullName evidence="3">NADP-dependent oxidoreductase</fullName>
    </submittedName>
</protein>
<dbReference type="PANTHER" id="PTHR11695:SF294">
    <property type="entry name" value="RETICULON-4-INTERACTING PROTEIN 1, MITOCHONDRIAL"/>
    <property type="match status" value="1"/>
</dbReference>
<evidence type="ECO:0000256" key="1">
    <source>
        <dbReference type="ARBA" id="ARBA00023002"/>
    </source>
</evidence>
<dbReference type="Pfam" id="PF08240">
    <property type="entry name" value="ADH_N"/>
    <property type="match status" value="1"/>
</dbReference>
<dbReference type="SUPFAM" id="SSF50129">
    <property type="entry name" value="GroES-like"/>
    <property type="match status" value="1"/>
</dbReference>
<dbReference type="InterPro" id="IPR050700">
    <property type="entry name" value="YIM1/Zinc_Alcohol_DH_Fams"/>
</dbReference>
<keyword evidence="4" id="KW-1185">Reference proteome</keyword>
<sequence length="315" mass="33516">MSKSTMKAISQDTYGGPEVVHLIETERPVPGPSEVLVRVHAAGMNPTDWKHRQGSGFLDRLPMVLGWDVSGVVEAVGTGVTLHEPGDEVFGMLPYPYGVGSFAEYVVAPARALVRKPEGVDHVQAGAMPLAALTAWQVLVDTADVRPGQRVLIHAAAGGVGHLAVQIAKARGAYVIGTASAPKHAFLRELGADETIDYRNQDFTEIDPVDLVFDTIGGDTADRSLDVLKPGGQLINIAILSYAEDLPERAAARGVRFRPLLVEADQEGMRSIADLMRAGRLKAAVEAVFPLEQAAKGHALGDTNRVTGKVVLTIP</sequence>
<dbReference type="InterPro" id="IPR020843">
    <property type="entry name" value="ER"/>
</dbReference>
<dbReference type="InterPro" id="IPR011032">
    <property type="entry name" value="GroES-like_sf"/>
</dbReference>
<evidence type="ECO:0000259" key="2">
    <source>
        <dbReference type="SMART" id="SM00829"/>
    </source>
</evidence>
<evidence type="ECO:0000313" key="4">
    <source>
        <dbReference type="Proteomes" id="UP000267900"/>
    </source>
</evidence>
<dbReference type="Proteomes" id="UP000267900">
    <property type="component" value="Chromosome"/>
</dbReference>
<name>A0A3Q9FYW7_STRLT</name>
<accession>A0A3Q9FYW7</accession>
<dbReference type="CDD" id="cd05289">
    <property type="entry name" value="MDR_like_2"/>
    <property type="match status" value="1"/>
</dbReference>
<dbReference type="GO" id="GO:0008270">
    <property type="term" value="F:zinc ion binding"/>
    <property type="evidence" value="ECO:0007669"/>
    <property type="project" value="InterPro"/>
</dbReference>
<dbReference type="InterPro" id="IPR036291">
    <property type="entry name" value="NAD(P)-bd_dom_sf"/>
</dbReference>
<evidence type="ECO:0000313" key="3">
    <source>
        <dbReference type="EMBL" id="AZQ71749.1"/>
    </source>
</evidence>
<dbReference type="GO" id="GO:0016491">
    <property type="term" value="F:oxidoreductase activity"/>
    <property type="evidence" value="ECO:0007669"/>
    <property type="project" value="UniProtKB-KW"/>
</dbReference>
<dbReference type="InterPro" id="IPR002364">
    <property type="entry name" value="Quin_OxRdtase/zeta-crystal_CS"/>
</dbReference>
<dbReference type="AlphaFoldDB" id="A0A3Q9FYW7"/>
<organism evidence="3 4">
    <name type="scientific">Streptomyces luteoverticillatus</name>
    <name type="common">Streptoverticillium luteoverticillatus</name>
    <dbReference type="NCBI Taxonomy" id="66425"/>
    <lineage>
        <taxon>Bacteria</taxon>
        <taxon>Bacillati</taxon>
        <taxon>Actinomycetota</taxon>
        <taxon>Actinomycetes</taxon>
        <taxon>Kitasatosporales</taxon>
        <taxon>Streptomycetaceae</taxon>
        <taxon>Streptomyces</taxon>
    </lineage>
</organism>
<dbReference type="OrthoDB" id="3727682at2"/>
<feature type="domain" description="Enoyl reductase (ER)" evidence="2">
    <location>
        <begin position="15"/>
        <end position="312"/>
    </location>
</feature>
<dbReference type="SMART" id="SM00829">
    <property type="entry name" value="PKS_ER"/>
    <property type="match status" value="1"/>
</dbReference>
<proteinExistence type="predicted"/>
<dbReference type="PROSITE" id="PS01162">
    <property type="entry name" value="QOR_ZETA_CRYSTAL"/>
    <property type="match status" value="1"/>
</dbReference>
<dbReference type="InterPro" id="IPR013154">
    <property type="entry name" value="ADH-like_N"/>
</dbReference>
<gene>
    <name evidence="3" type="ORF">EKH77_11470</name>
</gene>
<dbReference type="Gene3D" id="3.90.180.10">
    <property type="entry name" value="Medium-chain alcohol dehydrogenases, catalytic domain"/>
    <property type="match status" value="1"/>
</dbReference>
<dbReference type="PANTHER" id="PTHR11695">
    <property type="entry name" value="ALCOHOL DEHYDROGENASE RELATED"/>
    <property type="match status" value="1"/>
</dbReference>